<dbReference type="InterPro" id="IPR036396">
    <property type="entry name" value="Cyt_P450_sf"/>
</dbReference>
<dbReference type="Proteomes" id="UP000054144">
    <property type="component" value="Unassembled WGS sequence"/>
</dbReference>
<dbReference type="SUPFAM" id="SSF48264">
    <property type="entry name" value="Cytochrome P450"/>
    <property type="match status" value="1"/>
</dbReference>
<accession>A0A0D7A1P0</accession>
<keyword evidence="3" id="KW-1185">Reference proteome</keyword>
<gene>
    <name evidence="2" type="ORF">FISHEDRAFT_33794</name>
    <name evidence="1" type="ORF">FISHEDRAFT_54675</name>
</gene>
<organism evidence="1 3">
    <name type="scientific">Fistulina hepatica ATCC 64428</name>
    <dbReference type="NCBI Taxonomy" id="1128425"/>
    <lineage>
        <taxon>Eukaryota</taxon>
        <taxon>Fungi</taxon>
        <taxon>Dikarya</taxon>
        <taxon>Basidiomycota</taxon>
        <taxon>Agaricomycotina</taxon>
        <taxon>Agaricomycetes</taxon>
        <taxon>Agaricomycetidae</taxon>
        <taxon>Agaricales</taxon>
        <taxon>Fistulinaceae</taxon>
        <taxon>Fistulina</taxon>
    </lineage>
</organism>
<evidence type="ECO:0000313" key="2">
    <source>
        <dbReference type="EMBL" id="KIY53099.1"/>
    </source>
</evidence>
<evidence type="ECO:0000313" key="1">
    <source>
        <dbReference type="EMBL" id="KIY42826.1"/>
    </source>
</evidence>
<dbReference type="GO" id="GO:0004497">
    <property type="term" value="F:monooxygenase activity"/>
    <property type="evidence" value="ECO:0007669"/>
    <property type="project" value="InterPro"/>
</dbReference>
<feature type="non-terminal residue" evidence="1">
    <location>
        <position position="1"/>
    </location>
</feature>
<protein>
    <recommendedName>
        <fullName evidence="4">Cytochrome P450</fullName>
    </recommendedName>
</protein>
<dbReference type="OrthoDB" id="1470350at2759"/>
<sequence length="90" mass="10289">DVVPLSCPIVDKCGVQHYEIRIKRGLNIQIPVQIMNKNPDMWRNDAKECRPDRWLVPPEGAKTILGVWGNQITFLGGSHLCIDYRFALTE</sequence>
<dbReference type="AlphaFoldDB" id="A0A0D7A1P0"/>
<dbReference type="GO" id="GO:0016705">
    <property type="term" value="F:oxidoreductase activity, acting on paired donors, with incorporation or reduction of molecular oxygen"/>
    <property type="evidence" value="ECO:0007669"/>
    <property type="project" value="InterPro"/>
</dbReference>
<dbReference type="GO" id="GO:0005506">
    <property type="term" value="F:iron ion binding"/>
    <property type="evidence" value="ECO:0007669"/>
    <property type="project" value="InterPro"/>
</dbReference>
<evidence type="ECO:0008006" key="4">
    <source>
        <dbReference type="Google" id="ProtNLM"/>
    </source>
</evidence>
<dbReference type="GO" id="GO:0020037">
    <property type="term" value="F:heme binding"/>
    <property type="evidence" value="ECO:0007669"/>
    <property type="project" value="InterPro"/>
</dbReference>
<dbReference type="Gene3D" id="1.10.630.10">
    <property type="entry name" value="Cytochrome P450"/>
    <property type="match status" value="1"/>
</dbReference>
<evidence type="ECO:0000313" key="3">
    <source>
        <dbReference type="Proteomes" id="UP000054144"/>
    </source>
</evidence>
<dbReference type="EMBL" id="KN882154">
    <property type="protein sequence ID" value="KIY42826.1"/>
    <property type="molecule type" value="Genomic_DNA"/>
</dbReference>
<reference evidence="1 3" key="1">
    <citation type="journal article" date="2015" name="Fungal Genet. Biol.">
        <title>Evolution of novel wood decay mechanisms in Agaricales revealed by the genome sequences of Fistulina hepatica and Cylindrobasidium torrendii.</title>
        <authorList>
            <person name="Floudas D."/>
            <person name="Held B.W."/>
            <person name="Riley R."/>
            <person name="Nagy L.G."/>
            <person name="Koehler G."/>
            <person name="Ransdell A.S."/>
            <person name="Younus H."/>
            <person name="Chow J."/>
            <person name="Chiniquy J."/>
            <person name="Lipzen A."/>
            <person name="Tritt A."/>
            <person name="Sun H."/>
            <person name="Haridas S."/>
            <person name="LaButti K."/>
            <person name="Ohm R.A."/>
            <person name="Kues U."/>
            <person name="Blanchette R.A."/>
            <person name="Grigoriev I.V."/>
            <person name="Minto R.E."/>
            <person name="Hibbett D.S."/>
        </authorList>
    </citation>
    <scope>NUCLEOTIDE SEQUENCE [LARGE SCALE GENOMIC DNA]</scope>
    <source>
        <strain evidence="1 3">ATCC 64428</strain>
    </source>
</reference>
<proteinExistence type="predicted"/>
<name>A0A0D7A1P0_9AGAR</name>
<dbReference type="EMBL" id="KN881628">
    <property type="protein sequence ID" value="KIY53099.1"/>
    <property type="molecule type" value="Genomic_DNA"/>
</dbReference>